<dbReference type="InterPro" id="IPR001660">
    <property type="entry name" value="SAM"/>
</dbReference>
<dbReference type="STRING" id="94130.A0A2Z6Q093"/>
<dbReference type="Gene3D" id="1.10.150.50">
    <property type="entry name" value="Transcription Factor, Ets-1"/>
    <property type="match status" value="1"/>
</dbReference>
<reference evidence="2 3" key="1">
    <citation type="submission" date="2017-11" db="EMBL/GenBank/DDBJ databases">
        <title>The genome of Rhizophagus clarus HR1 reveals common genetic basis of auxotrophy among arbuscular mycorrhizal fungi.</title>
        <authorList>
            <person name="Kobayashi Y."/>
        </authorList>
    </citation>
    <scope>NUCLEOTIDE SEQUENCE [LARGE SCALE GENOMIC DNA]</scope>
    <source>
        <strain evidence="2 3">HR1</strain>
    </source>
</reference>
<dbReference type="Pfam" id="PF07647">
    <property type="entry name" value="SAM_2"/>
    <property type="match status" value="1"/>
</dbReference>
<dbReference type="SMART" id="SM00454">
    <property type="entry name" value="SAM"/>
    <property type="match status" value="1"/>
</dbReference>
<dbReference type="Proteomes" id="UP000247702">
    <property type="component" value="Unassembled WGS sequence"/>
</dbReference>
<gene>
    <name evidence="2" type="ORF">RclHR1_00010042</name>
</gene>
<dbReference type="InterPro" id="IPR013761">
    <property type="entry name" value="SAM/pointed_sf"/>
</dbReference>
<comment type="caution">
    <text evidence="2">The sequence shown here is derived from an EMBL/GenBank/DDBJ whole genome shotgun (WGS) entry which is preliminary data.</text>
</comment>
<evidence type="ECO:0000313" key="2">
    <source>
        <dbReference type="EMBL" id="GBB83160.1"/>
    </source>
</evidence>
<keyword evidence="3" id="KW-1185">Reference proteome</keyword>
<dbReference type="AlphaFoldDB" id="A0A2Z6Q093"/>
<dbReference type="SUPFAM" id="SSF47769">
    <property type="entry name" value="SAM/Pointed domain"/>
    <property type="match status" value="1"/>
</dbReference>
<proteinExistence type="predicted"/>
<name>A0A2Z6Q093_9GLOM</name>
<evidence type="ECO:0000259" key="1">
    <source>
        <dbReference type="SMART" id="SM00454"/>
    </source>
</evidence>
<accession>A0A2Z6Q093</accession>
<sequence>MSTDNTSYEVVKEFDTEALIVFLERKKTLTLAQILRDQGIDGDSFLMLNKERLKECNIRLGSRTKLVNLINNLNNQSLIKDDNKIRYIQPEPYYKFFIYVTGSNSSNYYNRIETLEITCHAIVEDNEVVDWFANLNLFSWIHREDEKIIMYLENKKELNITKEWIARECKEISILEKKESEPIITFSFSLIDYLILNVKFGLLFRYKEN</sequence>
<dbReference type="EMBL" id="BEXD01000001">
    <property type="protein sequence ID" value="GBB83160.1"/>
    <property type="molecule type" value="Genomic_DNA"/>
</dbReference>
<protein>
    <recommendedName>
        <fullName evidence="1">SAM domain-containing protein</fullName>
    </recommendedName>
</protein>
<evidence type="ECO:0000313" key="3">
    <source>
        <dbReference type="Proteomes" id="UP000247702"/>
    </source>
</evidence>
<feature type="domain" description="SAM" evidence="1">
    <location>
        <begin position="11"/>
        <end position="76"/>
    </location>
</feature>
<organism evidence="2 3">
    <name type="scientific">Rhizophagus clarus</name>
    <dbReference type="NCBI Taxonomy" id="94130"/>
    <lineage>
        <taxon>Eukaryota</taxon>
        <taxon>Fungi</taxon>
        <taxon>Fungi incertae sedis</taxon>
        <taxon>Mucoromycota</taxon>
        <taxon>Glomeromycotina</taxon>
        <taxon>Glomeromycetes</taxon>
        <taxon>Glomerales</taxon>
        <taxon>Glomeraceae</taxon>
        <taxon>Rhizophagus</taxon>
    </lineage>
</organism>